<keyword evidence="12 15" id="KW-0482">Metalloprotease</keyword>
<dbReference type="FunFam" id="1.10.8.60:FF:000001">
    <property type="entry name" value="ATP-dependent zinc metalloprotease FtsH"/>
    <property type="match status" value="1"/>
</dbReference>
<dbReference type="InterPro" id="IPR041569">
    <property type="entry name" value="AAA_lid_3"/>
</dbReference>
<dbReference type="Pfam" id="PF00004">
    <property type="entry name" value="AAA"/>
    <property type="match status" value="1"/>
</dbReference>
<dbReference type="Gene3D" id="3.30.720.210">
    <property type="match status" value="1"/>
</dbReference>
<keyword evidence="4 15" id="KW-0645">Protease</keyword>
<evidence type="ECO:0000256" key="13">
    <source>
        <dbReference type="ARBA" id="ARBA00023136"/>
    </source>
</evidence>
<evidence type="ECO:0000256" key="12">
    <source>
        <dbReference type="ARBA" id="ARBA00023049"/>
    </source>
</evidence>
<dbReference type="InterPro" id="IPR000642">
    <property type="entry name" value="Peptidase_M41"/>
</dbReference>
<feature type="transmembrane region" description="Helical" evidence="15">
    <location>
        <begin position="108"/>
        <end position="129"/>
    </location>
</feature>
<accession>A0A9D9DM90</accession>
<keyword evidence="5 15" id="KW-0812">Transmembrane</keyword>
<evidence type="ECO:0000259" key="17">
    <source>
        <dbReference type="SMART" id="SM00382"/>
    </source>
</evidence>
<dbReference type="Gene3D" id="1.20.58.760">
    <property type="entry name" value="Peptidase M41"/>
    <property type="match status" value="1"/>
</dbReference>
<feature type="binding site" evidence="15">
    <location>
        <position position="500"/>
    </location>
    <ligand>
        <name>Zn(2+)</name>
        <dbReference type="ChEBI" id="CHEBI:29105"/>
        <note>catalytic</note>
    </ligand>
</feature>
<evidence type="ECO:0000256" key="6">
    <source>
        <dbReference type="ARBA" id="ARBA00022723"/>
    </source>
</evidence>
<dbReference type="InterPro" id="IPR005936">
    <property type="entry name" value="FtsH"/>
</dbReference>
<dbReference type="SUPFAM" id="SSF52540">
    <property type="entry name" value="P-loop containing nucleoside triphosphate hydrolases"/>
    <property type="match status" value="1"/>
</dbReference>
<dbReference type="GO" id="GO:0008270">
    <property type="term" value="F:zinc ion binding"/>
    <property type="evidence" value="ECO:0007669"/>
    <property type="project" value="UniProtKB-UniRule"/>
</dbReference>
<keyword evidence="13 15" id="KW-0472">Membrane</keyword>
<keyword evidence="9 15" id="KW-0862">Zinc</keyword>
<feature type="active site" evidence="15">
    <location>
        <position position="423"/>
    </location>
</feature>
<organism evidence="18 19">
    <name type="scientific">Candidatus Scatousia excrementipullorum</name>
    <dbReference type="NCBI Taxonomy" id="2840936"/>
    <lineage>
        <taxon>Bacteria</taxon>
        <taxon>Candidatus Scatousia</taxon>
    </lineage>
</organism>
<proteinExistence type="inferred from homology"/>
<reference evidence="18" key="1">
    <citation type="submission" date="2020-10" db="EMBL/GenBank/DDBJ databases">
        <authorList>
            <person name="Gilroy R."/>
        </authorList>
    </citation>
    <scope>NUCLEOTIDE SEQUENCE</scope>
    <source>
        <strain evidence="18">10192</strain>
    </source>
</reference>
<dbReference type="SMART" id="SM00382">
    <property type="entry name" value="AAA"/>
    <property type="match status" value="1"/>
</dbReference>
<evidence type="ECO:0000256" key="3">
    <source>
        <dbReference type="ARBA" id="ARBA00022475"/>
    </source>
</evidence>
<feature type="binding site" evidence="15">
    <location>
        <position position="426"/>
    </location>
    <ligand>
        <name>Zn(2+)</name>
        <dbReference type="ChEBI" id="CHEBI:29105"/>
        <note>catalytic</note>
    </ligand>
</feature>
<evidence type="ECO:0000256" key="7">
    <source>
        <dbReference type="ARBA" id="ARBA00022741"/>
    </source>
</evidence>
<evidence type="ECO:0000313" key="18">
    <source>
        <dbReference type="EMBL" id="MBO8430472.1"/>
    </source>
</evidence>
<dbReference type="InterPro" id="IPR003593">
    <property type="entry name" value="AAA+_ATPase"/>
</dbReference>
<comment type="caution">
    <text evidence="15">Lacks conserved residue(s) required for the propagation of feature annotation.</text>
</comment>
<dbReference type="HAMAP" id="MF_01458">
    <property type="entry name" value="FtsH"/>
    <property type="match status" value="1"/>
</dbReference>
<dbReference type="EC" id="3.4.24.-" evidence="15"/>
<dbReference type="AlphaFoldDB" id="A0A9D9DM90"/>
<dbReference type="InterPro" id="IPR003959">
    <property type="entry name" value="ATPase_AAA_core"/>
</dbReference>
<evidence type="ECO:0000256" key="9">
    <source>
        <dbReference type="ARBA" id="ARBA00022833"/>
    </source>
</evidence>
<protein>
    <recommendedName>
        <fullName evidence="15">ATP-dependent zinc metalloprotease FtsH</fullName>
        <ecNumber evidence="15">3.4.24.-</ecNumber>
    </recommendedName>
</protein>
<dbReference type="InterPro" id="IPR027417">
    <property type="entry name" value="P-loop_NTPase"/>
</dbReference>
<feature type="binding site" evidence="15">
    <location>
        <position position="422"/>
    </location>
    <ligand>
        <name>Zn(2+)</name>
        <dbReference type="ChEBI" id="CHEBI:29105"/>
        <note>catalytic</note>
    </ligand>
</feature>
<gene>
    <name evidence="15 18" type="primary">ftsH</name>
    <name evidence="18" type="ORF">IAC76_03725</name>
</gene>
<name>A0A9D9DM90_9BACT</name>
<evidence type="ECO:0000313" key="19">
    <source>
        <dbReference type="Proteomes" id="UP000823632"/>
    </source>
</evidence>
<feature type="domain" description="AAA+ ATPase" evidence="17">
    <location>
        <begin position="192"/>
        <end position="331"/>
    </location>
</feature>
<dbReference type="FunFam" id="1.20.58.760:FF:000001">
    <property type="entry name" value="ATP-dependent zinc metalloprotease FtsH"/>
    <property type="match status" value="1"/>
</dbReference>
<dbReference type="PANTHER" id="PTHR23076">
    <property type="entry name" value="METALLOPROTEASE M41 FTSH"/>
    <property type="match status" value="1"/>
</dbReference>
<keyword evidence="6 15" id="KW-0479">Metal-binding</keyword>
<dbReference type="GO" id="GO:0030163">
    <property type="term" value="P:protein catabolic process"/>
    <property type="evidence" value="ECO:0007669"/>
    <property type="project" value="UniProtKB-UniRule"/>
</dbReference>
<dbReference type="Pfam" id="PF06480">
    <property type="entry name" value="FtsH_ext"/>
    <property type="match status" value="1"/>
</dbReference>
<dbReference type="GO" id="GO:0004222">
    <property type="term" value="F:metalloendopeptidase activity"/>
    <property type="evidence" value="ECO:0007669"/>
    <property type="project" value="InterPro"/>
</dbReference>
<keyword evidence="10 15" id="KW-0067">ATP-binding</keyword>
<comment type="cofactor">
    <cofactor evidence="15">
        <name>Zn(2+)</name>
        <dbReference type="ChEBI" id="CHEBI:29105"/>
    </cofactor>
    <text evidence="15">Binds 1 zinc ion per subunit.</text>
</comment>
<dbReference type="SUPFAM" id="SSF140990">
    <property type="entry name" value="FtsH protease domain-like"/>
    <property type="match status" value="1"/>
</dbReference>
<dbReference type="Gene3D" id="1.10.8.60">
    <property type="match status" value="1"/>
</dbReference>
<dbReference type="Gene3D" id="3.40.50.300">
    <property type="entry name" value="P-loop containing nucleotide triphosphate hydrolases"/>
    <property type="match status" value="1"/>
</dbReference>
<dbReference type="InterPro" id="IPR003960">
    <property type="entry name" value="ATPase_AAA_CS"/>
</dbReference>
<dbReference type="CDD" id="cd19501">
    <property type="entry name" value="RecA-like_FtsH"/>
    <property type="match status" value="1"/>
</dbReference>
<evidence type="ECO:0000256" key="4">
    <source>
        <dbReference type="ARBA" id="ARBA00022670"/>
    </source>
</evidence>
<dbReference type="PROSITE" id="PS00674">
    <property type="entry name" value="AAA"/>
    <property type="match status" value="1"/>
</dbReference>
<keyword evidence="7 15" id="KW-0547">Nucleotide-binding</keyword>
<reference evidence="18" key="2">
    <citation type="journal article" date="2021" name="PeerJ">
        <title>Extensive microbial diversity within the chicken gut microbiome revealed by metagenomics and culture.</title>
        <authorList>
            <person name="Gilroy R."/>
            <person name="Ravi A."/>
            <person name="Getino M."/>
            <person name="Pursley I."/>
            <person name="Horton D.L."/>
            <person name="Alikhan N.F."/>
            <person name="Baker D."/>
            <person name="Gharbi K."/>
            <person name="Hall N."/>
            <person name="Watson M."/>
            <person name="Adriaenssens E.M."/>
            <person name="Foster-Nyarko E."/>
            <person name="Jarju S."/>
            <person name="Secka A."/>
            <person name="Antonio M."/>
            <person name="Oren A."/>
            <person name="Chaudhuri R.R."/>
            <person name="La Ragione R."/>
            <person name="Hildebrand F."/>
            <person name="Pallen M.J."/>
        </authorList>
    </citation>
    <scope>NUCLEOTIDE SEQUENCE</scope>
    <source>
        <strain evidence="18">10192</strain>
    </source>
</reference>
<sequence length="612" mass="67921">MIFISSVFMAGPVTNTQEISYSDFLQKLDNGEFKKIEKADEYLIAIPKNQPETTTAVTTEQSLFGPVEKKVPQNQYKVLTPKDSNLMQKLEDAKVDIEVKKPNESSQLLGILGTLVFPLLLIGFLLLMIKSIQAGGSQAMSFGKSKAKMLLDSKVKTTFKDVAGIDEEKQELEEIVDFLKNGDKYIKLGAKIPKGVLLVGPPGTGKTLMAKAVAGEAGVPFFSISGSDFVEMFVGVGASRVRDLFDQAKKHQPCIIFIDEIDAVGRQRGAGMGGGHDEREQTLNQLLVEMDGFDDNTNIIVIAATNRPDILDNALLRPGRFDRQIVINKPDILGREQILNVHAKNKPLDKEVELKILAKRTPGFTGADLQNLLNEAALLAARHDQKTITMANLEEAIDKVMAGPEKKSRIISDEEKENTAYHEVGHALLAKLLDHTDPLHKVSIIPRGMALGITLTLPEKDHLTMKKSQILDTITMILGGRVAEEIVYGPDSITTGASNDLEKVSTLARNMVTKYGMSEKMGNMAYGKDEQHIFMGRDFGVRRDFSEEIAAEIDKEVKKIVDERYATAKQLLTENRDMLEYISKTLLDKETLDEKEFVELMEKVKNDRQQNC</sequence>
<dbReference type="Pfam" id="PF01434">
    <property type="entry name" value="Peptidase_M41"/>
    <property type="match status" value="1"/>
</dbReference>
<evidence type="ECO:0000256" key="5">
    <source>
        <dbReference type="ARBA" id="ARBA00022692"/>
    </source>
</evidence>
<evidence type="ECO:0000256" key="11">
    <source>
        <dbReference type="ARBA" id="ARBA00022989"/>
    </source>
</evidence>
<dbReference type="PANTHER" id="PTHR23076:SF97">
    <property type="entry name" value="ATP-DEPENDENT ZINC METALLOPROTEASE YME1L1"/>
    <property type="match status" value="1"/>
</dbReference>
<comment type="similarity">
    <text evidence="2 15">In the C-terminal section; belongs to the peptidase M41 family.</text>
</comment>
<keyword evidence="8 15" id="KW-0378">Hydrolase</keyword>
<comment type="similarity">
    <text evidence="14 15">In the central section; belongs to the AAA ATPase family.</text>
</comment>
<dbReference type="Pfam" id="PF17862">
    <property type="entry name" value="AAA_lid_3"/>
    <property type="match status" value="1"/>
</dbReference>
<dbReference type="InterPro" id="IPR011546">
    <property type="entry name" value="Pept_M41_FtsH_extracell"/>
</dbReference>
<dbReference type="GO" id="GO:0016887">
    <property type="term" value="F:ATP hydrolysis activity"/>
    <property type="evidence" value="ECO:0007669"/>
    <property type="project" value="UniProtKB-UniRule"/>
</dbReference>
<comment type="similarity">
    <text evidence="16">Belongs to the AAA ATPase family.</text>
</comment>
<evidence type="ECO:0000256" key="16">
    <source>
        <dbReference type="RuleBase" id="RU003651"/>
    </source>
</evidence>
<evidence type="ECO:0000256" key="14">
    <source>
        <dbReference type="ARBA" id="ARBA00061570"/>
    </source>
</evidence>
<dbReference type="FunFam" id="3.40.50.300:FF:000001">
    <property type="entry name" value="ATP-dependent zinc metalloprotease FtsH"/>
    <property type="match status" value="1"/>
</dbReference>
<evidence type="ECO:0000256" key="10">
    <source>
        <dbReference type="ARBA" id="ARBA00022840"/>
    </source>
</evidence>
<evidence type="ECO:0000256" key="15">
    <source>
        <dbReference type="HAMAP-Rule" id="MF_01458"/>
    </source>
</evidence>
<evidence type="ECO:0000256" key="8">
    <source>
        <dbReference type="ARBA" id="ARBA00022801"/>
    </source>
</evidence>
<dbReference type="Proteomes" id="UP000823632">
    <property type="component" value="Unassembled WGS sequence"/>
</dbReference>
<comment type="subunit">
    <text evidence="15">Homohexamer.</text>
</comment>
<comment type="caution">
    <text evidence="18">The sequence shown here is derived from an EMBL/GenBank/DDBJ whole genome shotgun (WGS) entry which is preliminary data.</text>
</comment>
<comment type="function">
    <text evidence="15">Acts as a processive, ATP-dependent zinc metallopeptidase for both cytoplasmic and membrane proteins. Plays a role in the quality control of integral membrane proteins.</text>
</comment>
<dbReference type="GO" id="GO:0005524">
    <property type="term" value="F:ATP binding"/>
    <property type="evidence" value="ECO:0007669"/>
    <property type="project" value="UniProtKB-UniRule"/>
</dbReference>
<evidence type="ECO:0000256" key="2">
    <source>
        <dbReference type="ARBA" id="ARBA00010044"/>
    </source>
</evidence>
<comment type="subcellular location">
    <subcellularLocation>
        <location evidence="15">Cell membrane</location>
        <topology evidence="15">Multi-pass membrane protein</topology>
        <orientation evidence="15">Cytoplasmic side</orientation>
    </subcellularLocation>
    <subcellularLocation>
        <location evidence="1">Membrane</location>
    </subcellularLocation>
</comment>
<feature type="binding site" evidence="15">
    <location>
        <begin position="200"/>
        <end position="207"/>
    </location>
    <ligand>
        <name>ATP</name>
        <dbReference type="ChEBI" id="CHEBI:30616"/>
    </ligand>
</feature>
<dbReference type="GO" id="GO:0006508">
    <property type="term" value="P:proteolysis"/>
    <property type="evidence" value="ECO:0007669"/>
    <property type="project" value="UniProtKB-KW"/>
</dbReference>
<dbReference type="InterPro" id="IPR037219">
    <property type="entry name" value="Peptidase_M41-like"/>
</dbReference>
<dbReference type="GO" id="GO:0005886">
    <property type="term" value="C:plasma membrane"/>
    <property type="evidence" value="ECO:0007669"/>
    <property type="project" value="UniProtKB-SubCell"/>
</dbReference>
<dbReference type="EMBL" id="JADIND010000080">
    <property type="protein sequence ID" value="MBO8430472.1"/>
    <property type="molecule type" value="Genomic_DNA"/>
</dbReference>
<dbReference type="NCBIfam" id="TIGR01241">
    <property type="entry name" value="FtsH_fam"/>
    <property type="match status" value="1"/>
</dbReference>
<dbReference type="GO" id="GO:0004176">
    <property type="term" value="F:ATP-dependent peptidase activity"/>
    <property type="evidence" value="ECO:0007669"/>
    <property type="project" value="InterPro"/>
</dbReference>
<keyword evidence="3 15" id="KW-1003">Cell membrane</keyword>
<evidence type="ECO:0000256" key="1">
    <source>
        <dbReference type="ARBA" id="ARBA00004370"/>
    </source>
</evidence>
<keyword evidence="11 15" id="KW-1133">Transmembrane helix</keyword>